<dbReference type="Gene3D" id="3.40.50.360">
    <property type="match status" value="1"/>
</dbReference>
<evidence type="ECO:0000256" key="1">
    <source>
        <dbReference type="ARBA" id="ARBA00006961"/>
    </source>
</evidence>
<evidence type="ECO:0000313" key="4">
    <source>
        <dbReference type="EMBL" id="OOQ85920.1"/>
    </source>
</evidence>
<organism evidence="4 5">
    <name type="scientific">Penicillium brasilianum</name>
    <dbReference type="NCBI Taxonomy" id="104259"/>
    <lineage>
        <taxon>Eukaryota</taxon>
        <taxon>Fungi</taxon>
        <taxon>Dikarya</taxon>
        <taxon>Ascomycota</taxon>
        <taxon>Pezizomycotina</taxon>
        <taxon>Eurotiomycetes</taxon>
        <taxon>Eurotiomycetidae</taxon>
        <taxon>Eurotiales</taxon>
        <taxon>Aspergillaceae</taxon>
        <taxon>Penicillium</taxon>
    </lineage>
</organism>
<dbReference type="AlphaFoldDB" id="A0A1S9RKV2"/>
<dbReference type="InterPro" id="IPR010089">
    <property type="entry name" value="Flavoprotein_WrbA-like"/>
</dbReference>
<dbReference type="InterPro" id="IPR005025">
    <property type="entry name" value="FMN_Rdtase-like_dom"/>
</dbReference>
<protein>
    <submittedName>
        <fullName evidence="4">Minor allergen Alt a 7</fullName>
    </submittedName>
</protein>
<dbReference type="PANTHER" id="PTHR30546">
    <property type="entry name" value="FLAVODOXIN-RELATED PROTEIN WRBA-RELATED"/>
    <property type="match status" value="1"/>
</dbReference>
<sequence>MTLPTSSHHNNPTCMSGQKGNSTSNTPPSHRKRGPVGLGNAIHLSEIGQTRQNTSKSLCYALLIEPSPPSTDGPTAIGGRGVLIAGGVGVQIAIVREYLSSPPPPNDSSHYPLKLLLFLYIPPSLPLPNPFTMAPKVAIVYYSMYGHIQKLAEAEKKGIEAAGGEATIYQIGETLSEEVLAKMHAPAKSDYPIVEPTTLLEYDAVLFGIPTRYGNFPAQWKTFWDKTGSIWASGGYWGKYAGVFVSTGTLGGGQESTVISSMSTLAHHGFIYVPLGYKTTFPLLANLEEIHGGSPWGAGTFAGADGSRQPTALELQIAEAQGKAFYETVAKVNHQ</sequence>
<dbReference type="SUPFAM" id="SSF52218">
    <property type="entry name" value="Flavoproteins"/>
    <property type="match status" value="1"/>
</dbReference>
<dbReference type="NCBIfam" id="NF002999">
    <property type="entry name" value="PRK03767.1"/>
    <property type="match status" value="1"/>
</dbReference>
<dbReference type="GO" id="GO:0003955">
    <property type="term" value="F:NAD(P)H dehydrogenase (quinone) activity"/>
    <property type="evidence" value="ECO:0007669"/>
    <property type="project" value="InterPro"/>
</dbReference>
<name>A0A1S9RKV2_PENBI</name>
<dbReference type="PROSITE" id="PS50902">
    <property type="entry name" value="FLAVODOXIN_LIKE"/>
    <property type="match status" value="1"/>
</dbReference>
<evidence type="ECO:0000256" key="2">
    <source>
        <dbReference type="SAM" id="MobiDB-lite"/>
    </source>
</evidence>
<dbReference type="InterPro" id="IPR029039">
    <property type="entry name" value="Flavoprotein-like_sf"/>
</dbReference>
<accession>A0A1S9RKV2</accession>
<evidence type="ECO:0000313" key="5">
    <source>
        <dbReference type="Proteomes" id="UP000190744"/>
    </source>
</evidence>
<dbReference type="Proteomes" id="UP000190744">
    <property type="component" value="Unassembled WGS sequence"/>
</dbReference>
<evidence type="ECO:0000259" key="3">
    <source>
        <dbReference type="PROSITE" id="PS50902"/>
    </source>
</evidence>
<feature type="domain" description="Flavodoxin-like" evidence="3">
    <location>
        <begin position="137"/>
        <end position="325"/>
    </location>
</feature>
<comment type="caution">
    <text evidence="4">The sequence shown here is derived from an EMBL/GenBank/DDBJ whole genome shotgun (WGS) entry which is preliminary data.</text>
</comment>
<feature type="region of interest" description="Disordered" evidence="2">
    <location>
        <begin position="1"/>
        <end position="38"/>
    </location>
</feature>
<dbReference type="PANTHER" id="PTHR30546:SF23">
    <property type="entry name" value="FLAVOPROTEIN-LIKE PROTEIN YCP4-RELATED"/>
    <property type="match status" value="1"/>
</dbReference>
<comment type="similarity">
    <text evidence="1">Belongs to the WrbA family.</text>
</comment>
<dbReference type="NCBIfam" id="TIGR01755">
    <property type="entry name" value="flav_wrbA"/>
    <property type="match status" value="1"/>
</dbReference>
<proteinExistence type="inferred from homology"/>
<dbReference type="EMBL" id="LJBN01000158">
    <property type="protein sequence ID" value="OOQ85920.1"/>
    <property type="molecule type" value="Genomic_DNA"/>
</dbReference>
<reference evidence="5" key="1">
    <citation type="submission" date="2015-09" db="EMBL/GenBank/DDBJ databases">
        <authorList>
            <person name="Fill T.P."/>
            <person name="Baretta J.F."/>
            <person name="de Almeida L.G."/>
            <person name="Rocha M."/>
            <person name="de Souza D.H."/>
            <person name="Malavazi I."/>
            <person name="Cerdeira L.T."/>
            <person name="Hong H."/>
            <person name="Samborskyy M."/>
            <person name="de Vasconcelos A.T."/>
            <person name="Leadlay P."/>
            <person name="Rodrigues-Filho E."/>
        </authorList>
    </citation>
    <scope>NUCLEOTIDE SEQUENCE [LARGE SCALE GENOMIC DNA]</scope>
    <source>
        <strain evidence="5">LaBioMMi 136</strain>
    </source>
</reference>
<dbReference type="InterPro" id="IPR008254">
    <property type="entry name" value="Flavodoxin/NO_synth"/>
</dbReference>
<feature type="compositionally biased region" description="Polar residues" evidence="2">
    <location>
        <begin position="1"/>
        <end position="28"/>
    </location>
</feature>
<dbReference type="GO" id="GO:0016020">
    <property type="term" value="C:membrane"/>
    <property type="evidence" value="ECO:0007669"/>
    <property type="project" value="TreeGrafter"/>
</dbReference>
<dbReference type="GO" id="GO:0010181">
    <property type="term" value="F:FMN binding"/>
    <property type="evidence" value="ECO:0007669"/>
    <property type="project" value="InterPro"/>
</dbReference>
<gene>
    <name evidence="4" type="primary">ALTA7</name>
    <name evidence="4" type="ORF">PEBR_23109</name>
</gene>
<dbReference type="FunFam" id="3.40.50.360:FF:000001">
    <property type="entry name" value="NAD(P)H dehydrogenase (Quinone) FQR1-like"/>
    <property type="match status" value="1"/>
</dbReference>
<dbReference type="Pfam" id="PF03358">
    <property type="entry name" value="FMN_red"/>
    <property type="match status" value="1"/>
</dbReference>